<evidence type="ECO:0000313" key="3">
    <source>
        <dbReference type="Proteomes" id="UP001059596"/>
    </source>
</evidence>
<accession>A0A9Q0BUP1</accession>
<reference evidence="2" key="1">
    <citation type="journal article" date="2023" name="Genome Biol. Evol.">
        <title>Long-read-based Genome Assembly of Drosophila gunungcola Reveals Fewer Chemosensory Genes in Flower-breeding Species.</title>
        <authorList>
            <person name="Negi A."/>
            <person name="Liao B.Y."/>
            <person name="Yeh S.D."/>
        </authorList>
    </citation>
    <scope>NUCLEOTIDE SEQUENCE</scope>
    <source>
        <strain evidence="2">Sukarami</strain>
    </source>
</reference>
<feature type="region of interest" description="Disordered" evidence="1">
    <location>
        <begin position="52"/>
        <end position="90"/>
    </location>
</feature>
<dbReference type="EMBL" id="JAMKOV010000001">
    <property type="protein sequence ID" value="KAI8045362.1"/>
    <property type="molecule type" value="Genomic_DNA"/>
</dbReference>
<dbReference type="AlphaFoldDB" id="A0A9Q0BUP1"/>
<feature type="compositionally biased region" description="Acidic residues" evidence="1">
    <location>
        <begin position="57"/>
        <end position="75"/>
    </location>
</feature>
<gene>
    <name evidence="2" type="ORF">M5D96_001542</name>
</gene>
<organism evidence="2 3">
    <name type="scientific">Drosophila gunungcola</name>
    <name type="common">fruit fly</name>
    <dbReference type="NCBI Taxonomy" id="103775"/>
    <lineage>
        <taxon>Eukaryota</taxon>
        <taxon>Metazoa</taxon>
        <taxon>Ecdysozoa</taxon>
        <taxon>Arthropoda</taxon>
        <taxon>Hexapoda</taxon>
        <taxon>Insecta</taxon>
        <taxon>Pterygota</taxon>
        <taxon>Neoptera</taxon>
        <taxon>Endopterygota</taxon>
        <taxon>Diptera</taxon>
        <taxon>Brachycera</taxon>
        <taxon>Muscomorpha</taxon>
        <taxon>Ephydroidea</taxon>
        <taxon>Drosophilidae</taxon>
        <taxon>Drosophila</taxon>
        <taxon>Sophophora</taxon>
    </lineage>
</organism>
<name>A0A9Q0BUP1_9MUSC</name>
<sequence length="90" mass="9961">MKTLLSTPLKIVLIGWSWKRAKTGHNNGLGSGHTLPSLAKCNKGVARKKVAQRAVEKDEEEKEEEEKEEEEEEVASLDLGFRPSPGQAYA</sequence>
<protein>
    <submittedName>
        <fullName evidence="2">Uncharacterized protein</fullName>
    </submittedName>
</protein>
<dbReference type="Proteomes" id="UP001059596">
    <property type="component" value="Chromosome 3R"/>
</dbReference>
<evidence type="ECO:0000313" key="2">
    <source>
        <dbReference type="EMBL" id="KAI8045362.1"/>
    </source>
</evidence>
<evidence type="ECO:0000256" key="1">
    <source>
        <dbReference type="SAM" id="MobiDB-lite"/>
    </source>
</evidence>
<proteinExistence type="predicted"/>
<keyword evidence="3" id="KW-1185">Reference proteome</keyword>
<comment type="caution">
    <text evidence="2">The sequence shown here is derived from an EMBL/GenBank/DDBJ whole genome shotgun (WGS) entry which is preliminary data.</text>
</comment>